<evidence type="ECO:0000256" key="1">
    <source>
        <dbReference type="SAM" id="Phobius"/>
    </source>
</evidence>
<keyword evidence="1" id="KW-0472">Membrane</keyword>
<accession>A0A238YXN0</accession>
<evidence type="ECO:0008006" key="4">
    <source>
        <dbReference type="Google" id="ProtNLM"/>
    </source>
</evidence>
<gene>
    <name evidence="2" type="ORF">SAMN04488503_1036</name>
</gene>
<reference evidence="2 3" key="1">
    <citation type="submission" date="2017-06" db="EMBL/GenBank/DDBJ databases">
        <authorList>
            <person name="Kim H.J."/>
            <person name="Triplett B.A."/>
        </authorList>
    </citation>
    <scope>NUCLEOTIDE SEQUENCE [LARGE SCALE GENOMIC DNA]</scope>
    <source>
        <strain evidence="2 3">DSM 13116</strain>
    </source>
</reference>
<evidence type="ECO:0000313" key="2">
    <source>
        <dbReference type="EMBL" id="SNR75249.1"/>
    </source>
</evidence>
<dbReference type="RefSeq" id="WP_089272434.1">
    <property type="nucleotide sequence ID" value="NZ_FZOC01000002.1"/>
</dbReference>
<organism evidence="2 3">
    <name type="scientific">Humidesulfovibrio mexicanus</name>
    <dbReference type="NCBI Taxonomy" id="147047"/>
    <lineage>
        <taxon>Bacteria</taxon>
        <taxon>Pseudomonadati</taxon>
        <taxon>Thermodesulfobacteriota</taxon>
        <taxon>Desulfovibrionia</taxon>
        <taxon>Desulfovibrionales</taxon>
        <taxon>Desulfovibrionaceae</taxon>
        <taxon>Humidesulfovibrio</taxon>
    </lineage>
</organism>
<keyword evidence="1" id="KW-0812">Transmembrane</keyword>
<proteinExistence type="predicted"/>
<keyword evidence="3" id="KW-1185">Reference proteome</keyword>
<protein>
    <recommendedName>
        <fullName evidence="4">Cell division protein FtsL</fullName>
    </recommendedName>
</protein>
<evidence type="ECO:0000313" key="3">
    <source>
        <dbReference type="Proteomes" id="UP000198324"/>
    </source>
</evidence>
<dbReference type="OrthoDB" id="5471898at2"/>
<name>A0A238YXN0_9BACT</name>
<keyword evidence="1" id="KW-1133">Transmembrane helix</keyword>
<dbReference type="EMBL" id="FZOC01000002">
    <property type="protein sequence ID" value="SNR75249.1"/>
    <property type="molecule type" value="Genomic_DNA"/>
</dbReference>
<dbReference type="Proteomes" id="UP000198324">
    <property type="component" value="Unassembled WGS sequence"/>
</dbReference>
<feature type="transmembrane region" description="Helical" evidence="1">
    <location>
        <begin position="6"/>
        <end position="28"/>
    </location>
</feature>
<dbReference type="AlphaFoldDB" id="A0A238YXN0"/>
<sequence length="102" mass="11287">MSRLKGWVGAFFLAIAGVLVLGLSSVWLNIERMDLAYDLNKLEKELGNRTALATKLEVERNNLLSPYRLKRLAAVYGLIPVGPGQMRIMTDQGKPQSAEDGK</sequence>